<gene>
    <name evidence="1" type="ORF">HAZT_HAZT003062</name>
</gene>
<dbReference type="EMBL" id="JQDR03008032">
    <property type="protein sequence ID" value="KAA0197723.1"/>
    <property type="molecule type" value="Genomic_DNA"/>
</dbReference>
<evidence type="ECO:0000313" key="1">
    <source>
        <dbReference type="EMBL" id="KAA0197723.1"/>
    </source>
</evidence>
<name>A0A6A0H4S8_HYAAZ</name>
<dbReference type="Proteomes" id="UP000711488">
    <property type="component" value="Unassembled WGS sequence"/>
</dbReference>
<dbReference type="AlphaFoldDB" id="A0A6A0H4S8"/>
<accession>A0A6A0H4S8</accession>
<proteinExistence type="predicted"/>
<organism evidence="1">
    <name type="scientific">Hyalella azteca</name>
    <name type="common">Amphipod</name>
    <dbReference type="NCBI Taxonomy" id="294128"/>
    <lineage>
        <taxon>Eukaryota</taxon>
        <taxon>Metazoa</taxon>
        <taxon>Ecdysozoa</taxon>
        <taxon>Arthropoda</taxon>
        <taxon>Crustacea</taxon>
        <taxon>Multicrustacea</taxon>
        <taxon>Malacostraca</taxon>
        <taxon>Eumalacostraca</taxon>
        <taxon>Peracarida</taxon>
        <taxon>Amphipoda</taxon>
        <taxon>Senticaudata</taxon>
        <taxon>Talitrida</taxon>
        <taxon>Talitroidea</taxon>
        <taxon>Hyalellidae</taxon>
        <taxon>Hyalella</taxon>
    </lineage>
</organism>
<reference evidence="1" key="3">
    <citation type="submission" date="2019-06" db="EMBL/GenBank/DDBJ databases">
        <authorList>
            <person name="Poynton C."/>
            <person name="Hasenbein S."/>
            <person name="Benoit J.B."/>
            <person name="Sepulveda M.S."/>
            <person name="Poelchau M.F."/>
            <person name="Murali S.C."/>
            <person name="Chen S."/>
            <person name="Glastad K.M."/>
            <person name="Werren J.H."/>
            <person name="Vineis J.H."/>
            <person name="Bowen J.L."/>
            <person name="Friedrich M."/>
            <person name="Jones J."/>
            <person name="Robertson H.M."/>
            <person name="Feyereisen R."/>
            <person name="Mechler-Hickson A."/>
            <person name="Mathers N."/>
            <person name="Lee C.E."/>
            <person name="Colbourne J.K."/>
            <person name="Biales A."/>
            <person name="Johnston J.S."/>
            <person name="Wellborn G.A."/>
            <person name="Rosendale A.J."/>
            <person name="Cridge A.G."/>
            <person name="Munoz-Torres M.C."/>
            <person name="Bain P.A."/>
            <person name="Manny A.R."/>
            <person name="Major K.M."/>
            <person name="Lambert F.N."/>
            <person name="Vulpe C.D."/>
            <person name="Tuck P."/>
            <person name="Blalock B.J."/>
            <person name="Lin Y.-Y."/>
            <person name="Smith M.E."/>
            <person name="Ochoa-Acuna H."/>
            <person name="Chen M.-J.M."/>
            <person name="Childers C.P."/>
            <person name="Qu J."/>
            <person name="Dugan S."/>
            <person name="Lee S.L."/>
            <person name="Chao H."/>
            <person name="Dinh H."/>
            <person name="Han Y."/>
            <person name="Doddapaneni H."/>
            <person name="Worley K.C."/>
            <person name="Muzny D.M."/>
            <person name="Gibbs R.A."/>
            <person name="Richards S."/>
        </authorList>
    </citation>
    <scope>NUCLEOTIDE SEQUENCE</scope>
    <source>
        <strain evidence="1">HAZT.00-mixed</strain>
        <tissue evidence="1">Whole organism</tissue>
    </source>
</reference>
<protein>
    <submittedName>
        <fullName evidence="1">Uncharacterized protein</fullName>
    </submittedName>
</protein>
<reference evidence="1" key="2">
    <citation type="journal article" date="2018" name="Environ. Sci. Technol.">
        <title>The Toxicogenome of Hyalella azteca: A Model for Sediment Ecotoxicology and Evolutionary Toxicology.</title>
        <authorList>
            <person name="Poynton H.C."/>
            <person name="Hasenbein S."/>
            <person name="Benoit J.B."/>
            <person name="Sepulveda M.S."/>
            <person name="Poelchau M.F."/>
            <person name="Hughes D.S.T."/>
            <person name="Murali S.C."/>
            <person name="Chen S."/>
            <person name="Glastad K.M."/>
            <person name="Goodisman M.A.D."/>
            <person name="Werren J.H."/>
            <person name="Vineis J.H."/>
            <person name="Bowen J.L."/>
            <person name="Friedrich M."/>
            <person name="Jones J."/>
            <person name="Robertson H.M."/>
            <person name="Feyereisen R."/>
            <person name="Mechler-Hickson A."/>
            <person name="Mathers N."/>
            <person name="Lee C.E."/>
            <person name="Colbourne J.K."/>
            <person name="Biales A."/>
            <person name="Johnston J.S."/>
            <person name="Wellborn G.A."/>
            <person name="Rosendale A.J."/>
            <person name="Cridge A.G."/>
            <person name="Munoz-Torres M.C."/>
            <person name="Bain P.A."/>
            <person name="Manny A.R."/>
            <person name="Major K.M."/>
            <person name="Lambert F.N."/>
            <person name="Vulpe C.D."/>
            <person name="Tuck P."/>
            <person name="Blalock B.J."/>
            <person name="Lin Y.Y."/>
            <person name="Smith M.E."/>
            <person name="Ochoa-Acuna H."/>
            <person name="Chen M.M."/>
            <person name="Childers C.P."/>
            <person name="Qu J."/>
            <person name="Dugan S."/>
            <person name="Lee S.L."/>
            <person name="Chao H."/>
            <person name="Dinh H."/>
            <person name="Han Y."/>
            <person name="Doddapaneni H."/>
            <person name="Worley K.C."/>
            <person name="Muzny D.M."/>
            <person name="Gibbs R.A."/>
            <person name="Richards S."/>
        </authorList>
    </citation>
    <scope>NUCLEOTIDE SEQUENCE</scope>
    <source>
        <strain evidence="1">HAZT.00-mixed</strain>
        <tissue evidence="1">Whole organism</tissue>
    </source>
</reference>
<reference evidence="1" key="1">
    <citation type="submission" date="2014-08" db="EMBL/GenBank/DDBJ databases">
        <authorList>
            <person name="Murali S."/>
            <person name="Richards S."/>
            <person name="Bandaranaike D."/>
            <person name="Bellair M."/>
            <person name="Blankenburg K."/>
            <person name="Chao H."/>
            <person name="Dinh H."/>
            <person name="Doddapaneni H."/>
            <person name="Dugan-Rocha S."/>
            <person name="Elkadiri S."/>
            <person name="Gnanaolivu R."/>
            <person name="Hughes D."/>
            <person name="Lee S."/>
            <person name="Li M."/>
            <person name="Ming W."/>
            <person name="Munidasa M."/>
            <person name="Muniz J."/>
            <person name="Nguyen L."/>
            <person name="Osuji N."/>
            <person name="Pu L.-L."/>
            <person name="Puazo M."/>
            <person name="Skinner E."/>
            <person name="Qu C."/>
            <person name="Quiroz J."/>
            <person name="Raj R."/>
            <person name="Weissenberger G."/>
            <person name="Xin Y."/>
            <person name="Zou X."/>
            <person name="Han Y."/>
            <person name="Worley K."/>
            <person name="Muzny D."/>
            <person name="Gibbs R."/>
        </authorList>
    </citation>
    <scope>NUCLEOTIDE SEQUENCE</scope>
    <source>
        <strain evidence="1">HAZT.00-mixed</strain>
        <tissue evidence="1">Whole organism</tissue>
    </source>
</reference>
<sequence>MGPGLSRRLPPARRGINEIIDVDARTDSRDEDKTEPTYFIGVVQFIDDVTVDDLLFGFGVWRTEPVKFHLKPRFDPVKLHFARRVAVPSRPLLRPSLIECKGKV</sequence>
<comment type="caution">
    <text evidence="1">The sequence shown here is derived from an EMBL/GenBank/DDBJ whole genome shotgun (WGS) entry which is preliminary data.</text>
</comment>